<dbReference type="GO" id="GO:0006355">
    <property type="term" value="P:regulation of DNA-templated transcription"/>
    <property type="evidence" value="ECO:0007669"/>
    <property type="project" value="InterPro"/>
</dbReference>
<dbReference type="PANTHER" id="PTHR43214">
    <property type="entry name" value="TWO-COMPONENT RESPONSE REGULATOR"/>
    <property type="match status" value="1"/>
</dbReference>
<dbReference type="PRINTS" id="PR00038">
    <property type="entry name" value="HTHLUXR"/>
</dbReference>
<dbReference type="GO" id="GO:0000160">
    <property type="term" value="P:phosphorelay signal transduction system"/>
    <property type="evidence" value="ECO:0007669"/>
    <property type="project" value="InterPro"/>
</dbReference>
<evidence type="ECO:0000313" key="8">
    <source>
        <dbReference type="EMBL" id="SDK42600.1"/>
    </source>
</evidence>
<dbReference type="AlphaFoldDB" id="A0A1G9BTG5"/>
<keyword evidence="4" id="KW-0804">Transcription</keyword>
<dbReference type="Pfam" id="PF00072">
    <property type="entry name" value="Response_reg"/>
    <property type="match status" value="1"/>
</dbReference>
<accession>A0A1G9BTG5</accession>
<dbReference type="Gene3D" id="3.40.50.2300">
    <property type="match status" value="1"/>
</dbReference>
<evidence type="ECO:0000256" key="5">
    <source>
        <dbReference type="PROSITE-ProRule" id="PRU00169"/>
    </source>
</evidence>
<dbReference type="EMBL" id="FNFX01000002">
    <property type="protein sequence ID" value="SDK42600.1"/>
    <property type="molecule type" value="Genomic_DNA"/>
</dbReference>
<dbReference type="SUPFAM" id="SSF46894">
    <property type="entry name" value="C-terminal effector domain of the bipartite response regulators"/>
    <property type="match status" value="1"/>
</dbReference>
<evidence type="ECO:0000259" key="6">
    <source>
        <dbReference type="PROSITE" id="PS50043"/>
    </source>
</evidence>
<dbReference type="Proteomes" id="UP000198629">
    <property type="component" value="Unassembled WGS sequence"/>
</dbReference>
<evidence type="ECO:0000256" key="1">
    <source>
        <dbReference type="ARBA" id="ARBA00022553"/>
    </source>
</evidence>
<dbReference type="SMART" id="SM00421">
    <property type="entry name" value="HTH_LUXR"/>
    <property type="match status" value="1"/>
</dbReference>
<dbReference type="PROSITE" id="PS50043">
    <property type="entry name" value="HTH_LUXR_2"/>
    <property type="match status" value="1"/>
</dbReference>
<evidence type="ECO:0000256" key="2">
    <source>
        <dbReference type="ARBA" id="ARBA00023015"/>
    </source>
</evidence>
<gene>
    <name evidence="8" type="ORF">SAMN05192566_1330</name>
</gene>
<evidence type="ECO:0000259" key="7">
    <source>
        <dbReference type="PROSITE" id="PS50110"/>
    </source>
</evidence>
<feature type="modified residue" description="4-aspartylphosphate" evidence="5">
    <location>
        <position position="54"/>
    </location>
</feature>
<dbReference type="GO" id="GO:0003677">
    <property type="term" value="F:DNA binding"/>
    <property type="evidence" value="ECO:0007669"/>
    <property type="project" value="UniProtKB-KW"/>
</dbReference>
<keyword evidence="9" id="KW-1185">Reference proteome</keyword>
<name>A0A1G9BTG5_9PROT</name>
<proteinExistence type="predicted"/>
<evidence type="ECO:0000256" key="4">
    <source>
        <dbReference type="ARBA" id="ARBA00023163"/>
    </source>
</evidence>
<dbReference type="InterPro" id="IPR011006">
    <property type="entry name" value="CheY-like_superfamily"/>
</dbReference>
<dbReference type="InterPro" id="IPR016032">
    <property type="entry name" value="Sig_transdc_resp-reg_C-effctor"/>
</dbReference>
<keyword evidence="2" id="KW-0805">Transcription regulation</keyword>
<dbReference type="PROSITE" id="PS50110">
    <property type="entry name" value="RESPONSE_REGULATORY"/>
    <property type="match status" value="1"/>
</dbReference>
<dbReference type="SUPFAM" id="SSF52172">
    <property type="entry name" value="CheY-like"/>
    <property type="match status" value="1"/>
</dbReference>
<feature type="domain" description="Response regulatory" evidence="7">
    <location>
        <begin position="3"/>
        <end position="119"/>
    </location>
</feature>
<feature type="domain" description="HTH luxR-type" evidence="6">
    <location>
        <begin position="142"/>
        <end position="207"/>
    </location>
</feature>
<dbReference type="SMART" id="SM00448">
    <property type="entry name" value="REC"/>
    <property type="match status" value="1"/>
</dbReference>
<dbReference type="InterPro" id="IPR001789">
    <property type="entry name" value="Sig_transdc_resp-reg_receiver"/>
</dbReference>
<evidence type="ECO:0000256" key="3">
    <source>
        <dbReference type="ARBA" id="ARBA00023125"/>
    </source>
</evidence>
<dbReference type="InterPro" id="IPR000792">
    <property type="entry name" value="Tscrpt_reg_LuxR_C"/>
</dbReference>
<reference evidence="9" key="1">
    <citation type="submission" date="2016-10" db="EMBL/GenBank/DDBJ databases">
        <authorList>
            <person name="Varghese N."/>
            <person name="Submissions S."/>
        </authorList>
    </citation>
    <scope>NUCLEOTIDE SEQUENCE [LARGE SCALE GENOMIC DNA]</scope>
    <source>
        <strain evidence="9">CBMB127</strain>
    </source>
</reference>
<dbReference type="InterPro" id="IPR039420">
    <property type="entry name" value="WalR-like"/>
</dbReference>
<dbReference type="PANTHER" id="PTHR43214:SF41">
    <property type="entry name" value="NITRATE_NITRITE RESPONSE REGULATOR PROTEIN NARP"/>
    <property type="match status" value="1"/>
</dbReference>
<dbReference type="Pfam" id="PF00196">
    <property type="entry name" value="GerE"/>
    <property type="match status" value="1"/>
</dbReference>
<sequence length="210" mass="23316">MKRILLVDDHSIVRDGLRNLIELESDLQVVGEASSGAEAIQLVRANNYDAMVLDISMPDKNGVDTLHELKHVAPDLPVLVLSGYAEDQYALNLMRNGCKGYLSKNADSDEIIQAIRTVAAGKRYISAELAELMTNELSHPSEKQLHETLSDREFQVFVKLAAGQTPTAIADELFISIKTVSTYRSRILEKMAMKSNADLTYYAIKYGLLN</sequence>
<dbReference type="CDD" id="cd17535">
    <property type="entry name" value="REC_NarL-like"/>
    <property type="match status" value="1"/>
</dbReference>
<protein>
    <submittedName>
        <fullName evidence="8">Two component transcriptional regulator, LuxR family</fullName>
    </submittedName>
</protein>
<dbReference type="RefSeq" id="WP_091471343.1">
    <property type="nucleotide sequence ID" value="NZ_FNFX01000002.1"/>
</dbReference>
<dbReference type="InterPro" id="IPR058245">
    <property type="entry name" value="NreC/VraR/RcsB-like_REC"/>
</dbReference>
<dbReference type="OrthoDB" id="9780593at2"/>
<keyword evidence="1 5" id="KW-0597">Phosphoprotein</keyword>
<dbReference type="CDD" id="cd06170">
    <property type="entry name" value="LuxR_C_like"/>
    <property type="match status" value="1"/>
</dbReference>
<dbReference type="STRING" id="492660.SAMN05192566_1330"/>
<evidence type="ECO:0000313" key="9">
    <source>
        <dbReference type="Proteomes" id="UP000198629"/>
    </source>
</evidence>
<keyword evidence="3" id="KW-0238">DNA-binding</keyword>
<organism evidence="8 9">
    <name type="scientific">Methylophilus rhizosphaerae</name>
    <dbReference type="NCBI Taxonomy" id="492660"/>
    <lineage>
        <taxon>Bacteria</taxon>
        <taxon>Pseudomonadati</taxon>
        <taxon>Pseudomonadota</taxon>
        <taxon>Betaproteobacteria</taxon>
        <taxon>Nitrosomonadales</taxon>
        <taxon>Methylophilaceae</taxon>
        <taxon>Methylophilus</taxon>
    </lineage>
</organism>